<dbReference type="SUPFAM" id="SSF56300">
    <property type="entry name" value="Metallo-dependent phosphatases"/>
    <property type="match status" value="1"/>
</dbReference>
<evidence type="ECO:0000313" key="6">
    <source>
        <dbReference type="Proteomes" id="UP000018211"/>
    </source>
</evidence>
<dbReference type="PANTHER" id="PTHR22953">
    <property type="entry name" value="ACID PHOSPHATASE RELATED"/>
    <property type="match status" value="1"/>
</dbReference>
<evidence type="ECO:0000256" key="2">
    <source>
        <dbReference type="SAM" id="SignalP"/>
    </source>
</evidence>
<dbReference type="InterPro" id="IPR029052">
    <property type="entry name" value="Metallo-depent_PP-like"/>
</dbReference>
<dbReference type="GO" id="GO:0046872">
    <property type="term" value="F:metal ion binding"/>
    <property type="evidence" value="ECO:0007669"/>
    <property type="project" value="InterPro"/>
</dbReference>
<feature type="chain" id="PRO_5043483688" evidence="2">
    <location>
        <begin position="21"/>
        <end position="514"/>
    </location>
</feature>
<accession>A0AAV2VR86</accession>
<feature type="signal peptide" evidence="2">
    <location>
        <begin position="1"/>
        <end position="20"/>
    </location>
</feature>
<organism evidence="5 6">
    <name type="scientific">Vibrio nigripulchritudo SOn1</name>
    <dbReference type="NCBI Taxonomy" id="1238450"/>
    <lineage>
        <taxon>Bacteria</taxon>
        <taxon>Pseudomonadati</taxon>
        <taxon>Pseudomonadota</taxon>
        <taxon>Gammaproteobacteria</taxon>
        <taxon>Vibrionales</taxon>
        <taxon>Vibrionaceae</taxon>
        <taxon>Vibrio</taxon>
    </lineage>
</organism>
<keyword evidence="1 2" id="KW-0732">Signal</keyword>
<dbReference type="InterPro" id="IPR004843">
    <property type="entry name" value="Calcineurin-like_PHP"/>
</dbReference>
<feature type="domain" description="Purple acid phosphatase N-terminal" evidence="4">
    <location>
        <begin position="27"/>
        <end position="122"/>
    </location>
</feature>
<evidence type="ECO:0000259" key="3">
    <source>
        <dbReference type="Pfam" id="PF00149"/>
    </source>
</evidence>
<dbReference type="Gene3D" id="3.60.21.10">
    <property type="match status" value="1"/>
</dbReference>
<comment type="caution">
    <text evidence="5">The sequence shown here is derived from an EMBL/GenBank/DDBJ whole genome shotgun (WGS) entry which is preliminary data.</text>
</comment>
<proteinExistence type="predicted"/>
<evidence type="ECO:0000259" key="4">
    <source>
        <dbReference type="Pfam" id="PF16656"/>
    </source>
</evidence>
<evidence type="ECO:0000256" key="1">
    <source>
        <dbReference type="ARBA" id="ARBA00022729"/>
    </source>
</evidence>
<name>A0AAV2VR86_9VIBR</name>
<dbReference type="Pfam" id="PF16656">
    <property type="entry name" value="Pur_ac_phosph_N"/>
    <property type="match status" value="1"/>
</dbReference>
<dbReference type="InterPro" id="IPR015914">
    <property type="entry name" value="PAPs_N"/>
</dbReference>
<dbReference type="SUPFAM" id="SSF49363">
    <property type="entry name" value="Purple acid phosphatase, N-terminal domain"/>
    <property type="match status" value="1"/>
</dbReference>
<dbReference type="GO" id="GO:0003993">
    <property type="term" value="F:acid phosphatase activity"/>
    <property type="evidence" value="ECO:0007669"/>
    <property type="project" value="InterPro"/>
</dbReference>
<dbReference type="Pfam" id="PF00149">
    <property type="entry name" value="Metallophos"/>
    <property type="match status" value="1"/>
</dbReference>
<reference evidence="5 6" key="1">
    <citation type="journal article" date="2013" name="ISME J.">
        <title>Comparative genomics of pathogenic lineages of Vibrio nigripulchritudo identifies virulence-associated traits.</title>
        <authorList>
            <person name="Goudenege D."/>
            <person name="Labreuche Y."/>
            <person name="Krin E."/>
            <person name="Ansquer D."/>
            <person name="Mangenot S."/>
            <person name="Calteau A."/>
            <person name="Medigue C."/>
            <person name="Mazel D."/>
            <person name="Polz M.F."/>
            <person name="Le Roux F."/>
        </authorList>
    </citation>
    <scope>NUCLEOTIDE SEQUENCE [LARGE SCALE GENOMIC DNA]</scope>
    <source>
        <strain evidence="5 6">SOn1</strain>
    </source>
</reference>
<sequence length="514" mass="57729">MKHRWFAVCLLSSFSIGTLADTNSAFRVHPYLQNPTDSGMTIMWLSNENAPGEVKLWQGNKPVSFESTPQLAKALEYFPTEIEKFDSTLPNQKAPYIHSITVTGLDADTEYNYSVTQNGQTYNATLTTAPNQDGSVRFMVYSDSETEPESTGKTRRWSEPFGDFNRQYIVDQTVGYQQNLNVIAERKPDFVAIAGDLVESGNEQRDWDEFWRHNSGELGTLASRVPILPALGNHENYPGPDGGAKEYVEEFSAQAIARYQAYFDVPDNGSKRSVFKDRYYRVDYGPVTYITIDTSDGKKDKSSQDTNWRLSGINAPDFNPGSEQYQWLEKQLADAQKTSQFTFVQFHHVPYSVGPHGFPTGSQGFEKGEDNQSGVPVRILTPLFKKYGVDAVFAGHDEMYEHSVVEGIHFYDVGIGGDGLRGPYFGKDGKYDVPLDNPHQVFLAHLDAPETWKGKKLVSGGKHYGHLEVNVSKDTKGTWSAEISPVYVFPIMNDAGQIQSWERRVYDDVVTLTN</sequence>
<dbReference type="Gene3D" id="2.60.40.380">
    <property type="entry name" value="Purple acid phosphatase-like, N-terminal"/>
    <property type="match status" value="1"/>
</dbReference>
<evidence type="ECO:0000313" key="5">
    <source>
        <dbReference type="EMBL" id="CCO47216.1"/>
    </source>
</evidence>
<dbReference type="RefSeq" id="WP_022612097.1">
    <property type="nucleotide sequence ID" value="NZ_LK391965.1"/>
</dbReference>
<protein>
    <submittedName>
        <fullName evidence="5">Metallo-dependent phosphatase</fullName>
    </submittedName>
</protein>
<gene>
    <name evidence="5" type="ORF">VIBNISOn1_270042</name>
</gene>
<dbReference type="AlphaFoldDB" id="A0AAV2VR86"/>
<dbReference type="Proteomes" id="UP000018211">
    <property type="component" value="Unassembled WGS sequence"/>
</dbReference>
<dbReference type="InterPro" id="IPR008963">
    <property type="entry name" value="Purple_acid_Pase-like_N"/>
</dbReference>
<dbReference type="EMBL" id="CAOF01000117">
    <property type="protein sequence ID" value="CCO47216.1"/>
    <property type="molecule type" value="Genomic_DNA"/>
</dbReference>
<feature type="domain" description="Calcineurin-like phosphoesterase" evidence="3">
    <location>
        <begin position="178"/>
        <end position="397"/>
    </location>
</feature>
<dbReference type="InterPro" id="IPR039331">
    <property type="entry name" value="PAPs-like"/>
</dbReference>
<dbReference type="PANTHER" id="PTHR22953:SF153">
    <property type="entry name" value="PURPLE ACID PHOSPHATASE"/>
    <property type="match status" value="1"/>
</dbReference>